<dbReference type="InterPro" id="IPR000979">
    <property type="entry name" value="Phosphodiesterase_MJ0936/Vps29"/>
</dbReference>
<proteinExistence type="inferred from homology"/>
<comment type="similarity">
    <text evidence="1 2">Belongs to the metallophosphoesterase superfamily. YfcE family.</text>
</comment>
<keyword evidence="2" id="KW-0479">Metal-binding</keyword>
<evidence type="ECO:0000256" key="1">
    <source>
        <dbReference type="ARBA" id="ARBA00008950"/>
    </source>
</evidence>
<reference evidence="4 5" key="1">
    <citation type="submission" date="2019-02" db="EMBL/GenBank/DDBJ databases">
        <title>Deep-cultivation of Planctomycetes and their phenomic and genomic characterization uncovers novel biology.</title>
        <authorList>
            <person name="Wiegand S."/>
            <person name="Jogler M."/>
            <person name="Boedeker C."/>
            <person name="Pinto D."/>
            <person name="Vollmers J."/>
            <person name="Rivas-Marin E."/>
            <person name="Kohn T."/>
            <person name="Peeters S.H."/>
            <person name="Heuer A."/>
            <person name="Rast P."/>
            <person name="Oberbeckmann S."/>
            <person name="Bunk B."/>
            <person name="Jeske O."/>
            <person name="Meyerdierks A."/>
            <person name="Storesund J.E."/>
            <person name="Kallscheuer N."/>
            <person name="Luecker S."/>
            <person name="Lage O.M."/>
            <person name="Pohl T."/>
            <person name="Merkel B.J."/>
            <person name="Hornburger P."/>
            <person name="Mueller R.-W."/>
            <person name="Bruemmer F."/>
            <person name="Labrenz M."/>
            <person name="Spormann A.M."/>
            <person name="Op den Camp H."/>
            <person name="Overmann J."/>
            <person name="Amann R."/>
            <person name="Jetten M.S.M."/>
            <person name="Mascher T."/>
            <person name="Medema M.H."/>
            <person name="Devos D.P."/>
            <person name="Kaster A.-K."/>
            <person name="Ovreas L."/>
            <person name="Rohde M."/>
            <person name="Galperin M.Y."/>
            <person name="Jogler C."/>
        </authorList>
    </citation>
    <scope>NUCLEOTIDE SEQUENCE [LARGE SCALE GENOMIC DNA]</scope>
    <source>
        <strain evidence="4 5">Pan216</strain>
    </source>
</reference>
<dbReference type="KEGG" id="knv:Pan216_14530"/>
<evidence type="ECO:0000259" key="3">
    <source>
        <dbReference type="Pfam" id="PF12850"/>
    </source>
</evidence>
<dbReference type="NCBIfam" id="TIGR00040">
    <property type="entry name" value="yfcE"/>
    <property type="match status" value="1"/>
</dbReference>
<sequence length="176" mass="19425">MRIGVFADTHDHLDNTRRAVRLFNEERCELVLFAGDFVSTFVTPPLRRLKCPLLACFGDNDGNKRGLQNGTTTVGSVGEAPFGLKTPDGTKILVTHMLRSLVGYATNADVVVYAHTHKPRIHHDEQGRLLVNPGETSGWTFRKPSVAIMETDPLEARIVWLPELGPVPVIDEDGQA</sequence>
<dbReference type="PANTHER" id="PTHR43165:SF1">
    <property type="entry name" value="PHOSPHODIESTERASE MJ0936"/>
    <property type="match status" value="1"/>
</dbReference>
<dbReference type="InterPro" id="IPR029052">
    <property type="entry name" value="Metallo-depent_PP-like"/>
</dbReference>
<evidence type="ECO:0000313" key="5">
    <source>
        <dbReference type="Proteomes" id="UP000317093"/>
    </source>
</evidence>
<feature type="domain" description="Calcineurin-like phosphoesterase" evidence="3">
    <location>
        <begin position="1"/>
        <end position="152"/>
    </location>
</feature>
<accession>A0A518B0V3</accession>
<dbReference type="EMBL" id="CP036279">
    <property type="protein sequence ID" value="QDU60606.1"/>
    <property type="molecule type" value="Genomic_DNA"/>
</dbReference>
<dbReference type="SUPFAM" id="SSF56300">
    <property type="entry name" value="Metallo-dependent phosphatases"/>
    <property type="match status" value="1"/>
</dbReference>
<dbReference type="PANTHER" id="PTHR43165">
    <property type="entry name" value="METALLOPHOSPHOESTERASE"/>
    <property type="match status" value="1"/>
</dbReference>
<dbReference type="Proteomes" id="UP000317093">
    <property type="component" value="Chromosome"/>
</dbReference>
<name>A0A518B0V3_9BACT</name>
<dbReference type="GO" id="GO:0016787">
    <property type="term" value="F:hydrolase activity"/>
    <property type="evidence" value="ECO:0007669"/>
    <property type="project" value="UniProtKB-UniRule"/>
</dbReference>
<dbReference type="InterPro" id="IPR024654">
    <property type="entry name" value="Calcineurin-like_PHP_lpxH"/>
</dbReference>
<dbReference type="InterPro" id="IPR041802">
    <property type="entry name" value="MPP_YfcE"/>
</dbReference>
<comment type="cofactor">
    <cofactor evidence="2">
        <name>a divalent metal cation</name>
        <dbReference type="ChEBI" id="CHEBI:60240"/>
    </cofactor>
</comment>
<dbReference type="AlphaFoldDB" id="A0A518B0V3"/>
<dbReference type="Gene3D" id="3.60.21.10">
    <property type="match status" value="1"/>
</dbReference>
<organism evidence="4 5">
    <name type="scientific">Kolteria novifilia</name>
    <dbReference type="NCBI Taxonomy" id="2527975"/>
    <lineage>
        <taxon>Bacteria</taxon>
        <taxon>Pseudomonadati</taxon>
        <taxon>Planctomycetota</taxon>
        <taxon>Planctomycetia</taxon>
        <taxon>Kolteriales</taxon>
        <taxon>Kolteriaceae</taxon>
        <taxon>Kolteria</taxon>
    </lineage>
</organism>
<dbReference type="Pfam" id="PF12850">
    <property type="entry name" value="Metallophos_2"/>
    <property type="match status" value="1"/>
</dbReference>
<keyword evidence="5" id="KW-1185">Reference proteome</keyword>
<protein>
    <recommendedName>
        <fullName evidence="2">Phosphoesterase</fullName>
        <ecNumber evidence="2">3.1.4.-</ecNumber>
    </recommendedName>
</protein>
<evidence type="ECO:0000313" key="4">
    <source>
        <dbReference type="EMBL" id="QDU60606.1"/>
    </source>
</evidence>
<dbReference type="CDD" id="cd00841">
    <property type="entry name" value="MPP_YfcE"/>
    <property type="match status" value="1"/>
</dbReference>
<dbReference type="RefSeq" id="WP_419193352.1">
    <property type="nucleotide sequence ID" value="NZ_CP036279.1"/>
</dbReference>
<gene>
    <name evidence="4" type="ORF">Pan216_14530</name>
</gene>
<dbReference type="EC" id="3.1.4.-" evidence="2"/>
<dbReference type="InterPro" id="IPR053193">
    <property type="entry name" value="MetalloPDE_YfcE-like"/>
</dbReference>
<dbReference type="GO" id="GO:0046872">
    <property type="term" value="F:metal ion binding"/>
    <property type="evidence" value="ECO:0007669"/>
    <property type="project" value="UniProtKB-KW"/>
</dbReference>
<evidence type="ECO:0000256" key="2">
    <source>
        <dbReference type="RuleBase" id="RU362039"/>
    </source>
</evidence>